<dbReference type="GO" id="GO:0019674">
    <property type="term" value="P:NAD+ metabolic process"/>
    <property type="evidence" value="ECO:0007669"/>
    <property type="project" value="InterPro"/>
</dbReference>
<dbReference type="Pfam" id="PF20143">
    <property type="entry name" value="NAD_kinase_C"/>
    <property type="match status" value="1"/>
</dbReference>
<dbReference type="HAMAP" id="MF_00361">
    <property type="entry name" value="NAD_kinase"/>
    <property type="match status" value="1"/>
</dbReference>
<dbReference type="Gene3D" id="2.60.200.30">
    <property type="entry name" value="Probable inorganic polyphosphate/atp-NAD kinase, domain 2"/>
    <property type="match status" value="1"/>
</dbReference>
<dbReference type="GO" id="GO:0006741">
    <property type="term" value="P:NADP+ biosynthetic process"/>
    <property type="evidence" value="ECO:0007669"/>
    <property type="project" value="UniProtKB-UniRule"/>
</dbReference>
<accession>F8N8A7</accession>
<dbReference type="HOGENOM" id="CLU_008831_0_3_10"/>
<sequence>MQDKRLRFAIFGNEYQARESAGVEQVLACLCDRGAEVCVDRPFYEYLSHGKHMNVKADGVFDGYNFDADYAISIGGDGTFLRAANRIMAKGTPIIGVNTGRLGFLAEVLPGEFGEALDDIYAGRCELEEHTVIQTEADSRDTAGALPLEGCPYALNDIAILKRDTASMITIRTYVNDDFLVTYQADGLVVSTPTGSTAYNLSNGGPIIVPNSGNICLTPVAPHSLNIRPIVLNDTTVVKLEVESRSHNFLVAIDGRSEKLHEGTVLIIRKAPCKVKIVKLRSKRYFSILREKLMWGADQRG</sequence>
<keyword evidence="6" id="KW-0547">Nucleotide-binding</keyword>
<comment type="cofactor">
    <cofactor evidence="6">
        <name>a divalent metal cation</name>
        <dbReference type="ChEBI" id="CHEBI:60240"/>
    </cofactor>
</comment>
<feature type="binding site" evidence="6">
    <location>
        <position position="221"/>
    </location>
    <ligand>
        <name>NAD(+)</name>
        <dbReference type="ChEBI" id="CHEBI:57540"/>
    </ligand>
</feature>
<name>F8N8A7_9BACT</name>
<comment type="similarity">
    <text evidence="6">Belongs to the NAD kinase family.</text>
</comment>
<feature type="binding site" evidence="6">
    <location>
        <begin position="197"/>
        <end position="202"/>
    </location>
    <ligand>
        <name>NAD(+)</name>
        <dbReference type="ChEBI" id="CHEBI:57540"/>
    </ligand>
</feature>
<dbReference type="GO" id="GO:0003951">
    <property type="term" value="F:NAD+ kinase activity"/>
    <property type="evidence" value="ECO:0007669"/>
    <property type="project" value="UniProtKB-UniRule"/>
</dbReference>
<keyword evidence="6" id="KW-0963">Cytoplasm</keyword>
<dbReference type="Proteomes" id="UP000002772">
    <property type="component" value="Unassembled WGS sequence"/>
</dbReference>
<dbReference type="SUPFAM" id="SSF111331">
    <property type="entry name" value="NAD kinase/diacylglycerol kinase-like"/>
    <property type="match status" value="1"/>
</dbReference>
<comment type="catalytic activity">
    <reaction evidence="5 6">
        <text>NAD(+) + ATP = ADP + NADP(+) + H(+)</text>
        <dbReference type="Rhea" id="RHEA:18629"/>
        <dbReference type="ChEBI" id="CHEBI:15378"/>
        <dbReference type="ChEBI" id="CHEBI:30616"/>
        <dbReference type="ChEBI" id="CHEBI:57540"/>
        <dbReference type="ChEBI" id="CHEBI:58349"/>
        <dbReference type="ChEBI" id="CHEBI:456216"/>
        <dbReference type="EC" id="2.7.1.23"/>
    </reaction>
</comment>
<comment type="subcellular location">
    <subcellularLocation>
        <location evidence="6">Cytoplasm</location>
    </subcellularLocation>
</comment>
<dbReference type="GO" id="GO:0046872">
    <property type="term" value="F:metal ion binding"/>
    <property type="evidence" value="ECO:0007669"/>
    <property type="project" value="UniProtKB-UniRule"/>
</dbReference>
<organism evidence="7 8">
    <name type="scientific">Hallella multisaccharivorax DSM 17128</name>
    <dbReference type="NCBI Taxonomy" id="688246"/>
    <lineage>
        <taxon>Bacteria</taxon>
        <taxon>Pseudomonadati</taxon>
        <taxon>Bacteroidota</taxon>
        <taxon>Bacteroidia</taxon>
        <taxon>Bacteroidales</taxon>
        <taxon>Prevotellaceae</taxon>
        <taxon>Hallella</taxon>
    </lineage>
</organism>
<evidence type="ECO:0000256" key="2">
    <source>
        <dbReference type="ARBA" id="ARBA00022777"/>
    </source>
</evidence>
<evidence type="ECO:0000313" key="8">
    <source>
        <dbReference type="Proteomes" id="UP000002772"/>
    </source>
</evidence>
<dbReference type="PANTHER" id="PTHR20275:SF0">
    <property type="entry name" value="NAD KINASE"/>
    <property type="match status" value="1"/>
</dbReference>
<dbReference type="Gene3D" id="3.40.50.10330">
    <property type="entry name" value="Probable inorganic polyphosphate/atp-NAD kinase, domain 1"/>
    <property type="match status" value="1"/>
</dbReference>
<dbReference type="InterPro" id="IPR017438">
    <property type="entry name" value="ATP-NAD_kinase_N"/>
</dbReference>
<proteinExistence type="inferred from homology"/>
<evidence type="ECO:0000256" key="5">
    <source>
        <dbReference type="ARBA" id="ARBA00047925"/>
    </source>
</evidence>
<feature type="binding site" evidence="6">
    <location>
        <begin position="156"/>
        <end position="157"/>
    </location>
    <ligand>
        <name>NAD(+)</name>
        <dbReference type="ChEBI" id="CHEBI:57540"/>
    </ligand>
</feature>
<dbReference type="InterPro" id="IPR017437">
    <property type="entry name" value="ATP-NAD_kinase_PpnK-typ_C"/>
</dbReference>
<keyword evidence="6" id="KW-0067">ATP-binding</keyword>
<keyword evidence="8" id="KW-1185">Reference proteome</keyword>
<dbReference type="NCBIfam" id="NF002521">
    <property type="entry name" value="PRK01911.1"/>
    <property type="match status" value="1"/>
</dbReference>
<dbReference type="GO" id="GO:0005737">
    <property type="term" value="C:cytoplasm"/>
    <property type="evidence" value="ECO:0007669"/>
    <property type="project" value="UniProtKB-SubCell"/>
</dbReference>
<dbReference type="OrthoDB" id="9774737at2"/>
<feature type="binding site" evidence="6">
    <location>
        <position position="186"/>
    </location>
    <ligand>
        <name>NAD(+)</name>
        <dbReference type="ChEBI" id="CHEBI:57540"/>
    </ligand>
</feature>
<dbReference type="InterPro" id="IPR002504">
    <property type="entry name" value="NADK"/>
</dbReference>
<evidence type="ECO:0000256" key="3">
    <source>
        <dbReference type="ARBA" id="ARBA00022857"/>
    </source>
</evidence>
<dbReference type="InterPro" id="IPR016064">
    <property type="entry name" value="NAD/diacylglycerol_kinase_sf"/>
</dbReference>
<feature type="active site" description="Proton acceptor" evidence="6">
    <location>
        <position position="77"/>
    </location>
</feature>
<dbReference type="PANTHER" id="PTHR20275">
    <property type="entry name" value="NAD KINASE"/>
    <property type="match status" value="1"/>
</dbReference>
<comment type="caution">
    <text evidence="6">Lacks conserved residue(s) required for the propagation of feature annotation.</text>
</comment>
<evidence type="ECO:0000256" key="6">
    <source>
        <dbReference type="HAMAP-Rule" id="MF_00361"/>
    </source>
</evidence>
<dbReference type="STRING" id="688246.Premu_2197"/>
<comment type="function">
    <text evidence="6">Involved in the regulation of the intracellular balance of NAD and NADP, and is a key enzyme in the biosynthesis of NADP. Catalyzes specifically the phosphorylation on 2'-hydroxyl of the adenosine moiety of NAD to yield NADP.</text>
</comment>
<dbReference type="AlphaFoldDB" id="F8N8A7"/>
<evidence type="ECO:0000313" key="7">
    <source>
        <dbReference type="EMBL" id="EGN57586.1"/>
    </source>
</evidence>
<dbReference type="RefSeq" id="WP_007575245.1">
    <property type="nucleotide sequence ID" value="NZ_BPTS01000002.1"/>
</dbReference>
<evidence type="ECO:0000256" key="4">
    <source>
        <dbReference type="ARBA" id="ARBA00023027"/>
    </source>
</evidence>
<gene>
    <name evidence="6" type="primary">nadK</name>
    <name evidence="7" type="ORF">Premu_2197</name>
</gene>
<feature type="binding site" evidence="6">
    <location>
        <position position="82"/>
    </location>
    <ligand>
        <name>NAD(+)</name>
        <dbReference type="ChEBI" id="CHEBI:57540"/>
    </ligand>
</feature>
<keyword evidence="1 6" id="KW-0808">Transferase</keyword>
<dbReference type="eggNOG" id="COG0061">
    <property type="taxonomic scope" value="Bacteria"/>
</dbReference>
<keyword evidence="3 6" id="KW-0521">NADP</keyword>
<keyword evidence="4 6" id="KW-0520">NAD</keyword>
<reference evidence="8" key="1">
    <citation type="journal article" date="2011" name="Stand. Genomic Sci.">
        <title>Non-contiguous finished genome sequence of the opportunistic oral pathogen Prevotella multisaccharivorax type strain (PPPA20).</title>
        <authorList>
            <person name="Pati A."/>
            <person name="Gronow S."/>
            <person name="Lu M."/>
            <person name="Lapidus A."/>
            <person name="Nolan M."/>
            <person name="Lucas S."/>
            <person name="Hammon N."/>
            <person name="Deshpande S."/>
            <person name="Cheng J.F."/>
            <person name="Tapia R."/>
            <person name="Han C."/>
            <person name="Goodwin L."/>
            <person name="Pitluck S."/>
            <person name="Liolios K."/>
            <person name="Pagani I."/>
            <person name="Mavromatis K."/>
            <person name="Mikhailova N."/>
            <person name="Huntemann M."/>
            <person name="Chen A."/>
            <person name="Palaniappan K."/>
            <person name="Land M."/>
            <person name="Hauser L."/>
            <person name="Detter J.C."/>
            <person name="Brambilla E.M."/>
            <person name="Rohde M."/>
            <person name="Goker M."/>
            <person name="Woyke T."/>
            <person name="Bristow J."/>
            <person name="Eisen J.A."/>
            <person name="Markowitz V."/>
            <person name="Hugenholtz P."/>
            <person name="Kyrpides N.C."/>
            <person name="Klenk H.P."/>
            <person name="Ivanova N."/>
        </authorList>
    </citation>
    <scope>NUCLEOTIDE SEQUENCE [LARGE SCALE GENOMIC DNA]</scope>
    <source>
        <strain evidence="8">DSM 17128</strain>
    </source>
</reference>
<dbReference type="Pfam" id="PF01513">
    <property type="entry name" value="NAD_kinase"/>
    <property type="match status" value="1"/>
</dbReference>
<dbReference type="GO" id="GO:0005524">
    <property type="term" value="F:ATP binding"/>
    <property type="evidence" value="ECO:0007669"/>
    <property type="project" value="UniProtKB-KW"/>
</dbReference>
<protein>
    <recommendedName>
        <fullName evidence="6">NAD kinase</fullName>
        <ecNumber evidence="6">2.7.1.23</ecNumber>
    </recommendedName>
    <alternativeName>
        <fullName evidence="6">ATP-dependent NAD kinase</fullName>
    </alternativeName>
</protein>
<dbReference type="GO" id="GO:0051287">
    <property type="term" value="F:NAD binding"/>
    <property type="evidence" value="ECO:0007669"/>
    <property type="project" value="UniProtKB-ARBA"/>
</dbReference>
<dbReference type="EMBL" id="GL945017">
    <property type="protein sequence ID" value="EGN57586.1"/>
    <property type="molecule type" value="Genomic_DNA"/>
</dbReference>
<keyword evidence="2 6" id="KW-0418">Kinase</keyword>
<evidence type="ECO:0000256" key="1">
    <source>
        <dbReference type="ARBA" id="ARBA00022679"/>
    </source>
</evidence>
<feature type="binding site" evidence="6">
    <location>
        <begin position="77"/>
        <end position="78"/>
    </location>
    <ligand>
        <name>NAD(+)</name>
        <dbReference type="ChEBI" id="CHEBI:57540"/>
    </ligand>
</feature>
<dbReference type="EC" id="2.7.1.23" evidence="6"/>